<name>A0A4Y2DNH9_ARAVE</name>
<dbReference type="EMBL" id="BGPR01000402">
    <property type="protein sequence ID" value="GBM18341.1"/>
    <property type="molecule type" value="Genomic_DNA"/>
</dbReference>
<accession>A0A4Y2DNH9</accession>
<comment type="caution">
    <text evidence="1">The sequence shown here is derived from an EMBL/GenBank/DDBJ whole genome shotgun (WGS) entry which is preliminary data.</text>
</comment>
<evidence type="ECO:0000313" key="1">
    <source>
        <dbReference type="EMBL" id="GBM18341.1"/>
    </source>
</evidence>
<dbReference type="AlphaFoldDB" id="A0A4Y2DNH9"/>
<keyword evidence="2" id="KW-1185">Reference proteome</keyword>
<evidence type="ECO:0000313" key="2">
    <source>
        <dbReference type="Proteomes" id="UP000499080"/>
    </source>
</evidence>
<gene>
    <name evidence="1" type="ORF">AVEN_127796_1</name>
</gene>
<sequence length="94" mass="10495">MTRTTPELASPSPESCTTLKRGRLAPTYGLICNRPKYMADLQRNRVLNHEADTLSLGHRGPSKVRRNISMGSVSLLLHIVGLNLKSDKVKRKEI</sequence>
<proteinExistence type="predicted"/>
<organism evidence="1 2">
    <name type="scientific">Araneus ventricosus</name>
    <name type="common">Orbweaver spider</name>
    <name type="synonym">Epeira ventricosa</name>
    <dbReference type="NCBI Taxonomy" id="182803"/>
    <lineage>
        <taxon>Eukaryota</taxon>
        <taxon>Metazoa</taxon>
        <taxon>Ecdysozoa</taxon>
        <taxon>Arthropoda</taxon>
        <taxon>Chelicerata</taxon>
        <taxon>Arachnida</taxon>
        <taxon>Araneae</taxon>
        <taxon>Araneomorphae</taxon>
        <taxon>Entelegynae</taxon>
        <taxon>Araneoidea</taxon>
        <taxon>Araneidae</taxon>
        <taxon>Araneus</taxon>
    </lineage>
</organism>
<reference evidence="1 2" key="1">
    <citation type="journal article" date="2019" name="Sci. Rep.">
        <title>Orb-weaving spider Araneus ventricosus genome elucidates the spidroin gene catalogue.</title>
        <authorList>
            <person name="Kono N."/>
            <person name="Nakamura H."/>
            <person name="Ohtoshi R."/>
            <person name="Moran D.A.P."/>
            <person name="Shinohara A."/>
            <person name="Yoshida Y."/>
            <person name="Fujiwara M."/>
            <person name="Mori M."/>
            <person name="Tomita M."/>
            <person name="Arakawa K."/>
        </authorList>
    </citation>
    <scope>NUCLEOTIDE SEQUENCE [LARGE SCALE GENOMIC DNA]</scope>
</reference>
<dbReference type="Proteomes" id="UP000499080">
    <property type="component" value="Unassembled WGS sequence"/>
</dbReference>
<protein>
    <submittedName>
        <fullName evidence="1">Uncharacterized protein</fullName>
    </submittedName>
</protein>